<dbReference type="EMBL" id="JBHUMP010000003">
    <property type="protein sequence ID" value="MFD2739065.1"/>
    <property type="molecule type" value="Genomic_DNA"/>
</dbReference>
<feature type="region of interest" description="Disordered" evidence="1">
    <location>
        <begin position="1"/>
        <end position="27"/>
    </location>
</feature>
<dbReference type="Proteomes" id="UP001597474">
    <property type="component" value="Unassembled WGS sequence"/>
</dbReference>
<evidence type="ECO:0000313" key="2">
    <source>
        <dbReference type="EMBL" id="MFD2739065.1"/>
    </source>
</evidence>
<evidence type="ECO:0000256" key="1">
    <source>
        <dbReference type="SAM" id="MobiDB-lite"/>
    </source>
</evidence>
<accession>A0ABW5U1A8</accession>
<name>A0ABW5U1A8_9RHOB</name>
<organism evidence="2 3">
    <name type="scientific">Sulfitobacter aestuarii</name>
    <dbReference type="NCBI Taxonomy" id="2161676"/>
    <lineage>
        <taxon>Bacteria</taxon>
        <taxon>Pseudomonadati</taxon>
        <taxon>Pseudomonadota</taxon>
        <taxon>Alphaproteobacteria</taxon>
        <taxon>Rhodobacterales</taxon>
        <taxon>Roseobacteraceae</taxon>
        <taxon>Sulfitobacter</taxon>
    </lineage>
</organism>
<keyword evidence="3" id="KW-1185">Reference proteome</keyword>
<comment type="caution">
    <text evidence="2">The sequence shown here is derived from an EMBL/GenBank/DDBJ whole genome shotgun (WGS) entry which is preliminary data.</text>
</comment>
<gene>
    <name evidence="2" type="ORF">ACFSUD_05760</name>
</gene>
<protein>
    <submittedName>
        <fullName evidence="2">Uncharacterized protein</fullName>
    </submittedName>
</protein>
<reference evidence="3" key="1">
    <citation type="journal article" date="2019" name="Int. J. Syst. Evol. Microbiol.">
        <title>The Global Catalogue of Microorganisms (GCM) 10K type strain sequencing project: providing services to taxonomists for standard genome sequencing and annotation.</title>
        <authorList>
            <consortium name="The Broad Institute Genomics Platform"/>
            <consortium name="The Broad Institute Genome Sequencing Center for Infectious Disease"/>
            <person name="Wu L."/>
            <person name="Ma J."/>
        </authorList>
    </citation>
    <scope>NUCLEOTIDE SEQUENCE [LARGE SCALE GENOMIC DNA]</scope>
    <source>
        <strain evidence="3">TISTR 2562</strain>
    </source>
</reference>
<evidence type="ECO:0000313" key="3">
    <source>
        <dbReference type="Proteomes" id="UP001597474"/>
    </source>
</evidence>
<proteinExistence type="predicted"/>
<sequence>MSCGAIGQASSPISDDIPVTPPEDNSKTAQIFTIGEPGEAEVRVTETPGGQLFFSLQPTYTGDSPADIDGTLFNLSDDSKLAGLIFSSAENSGASVTDI</sequence>